<evidence type="ECO:0000313" key="3">
    <source>
        <dbReference type="Proteomes" id="UP000054928"/>
    </source>
</evidence>
<dbReference type="AlphaFoldDB" id="A0A0P1B4B9"/>
<evidence type="ECO:0000256" key="1">
    <source>
        <dbReference type="SAM" id="MobiDB-lite"/>
    </source>
</evidence>
<reference evidence="3" key="1">
    <citation type="submission" date="2014-09" db="EMBL/GenBank/DDBJ databases">
        <authorList>
            <person name="Sharma Rahul"/>
            <person name="Thines Marco"/>
        </authorList>
    </citation>
    <scope>NUCLEOTIDE SEQUENCE [LARGE SCALE GENOMIC DNA]</scope>
</reference>
<sequence>MAHWSTDNVPAHALRTGPGPATVRVPFGPAPSSSAAQYIRILAAEHTCPHHRPSLDESATSALFCLRFCELLATKVYFVVSCDVQYKCSSVSTALSPYVGYGT</sequence>
<dbReference type="Proteomes" id="UP000054928">
    <property type="component" value="Unassembled WGS sequence"/>
</dbReference>
<evidence type="ECO:0000313" key="2">
    <source>
        <dbReference type="EMBL" id="CEG48781.1"/>
    </source>
</evidence>
<protein>
    <submittedName>
        <fullName evidence="2">Uncharacterized protein</fullName>
    </submittedName>
</protein>
<dbReference type="EMBL" id="CCYD01003042">
    <property type="protein sequence ID" value="CEG48781.1"/>
    <property type="molecule type" value="Genomic_DNA"/>
</dbReference>
<name>A0A0P1B4B9_PLAHL</name>
<proteinExistence type="predicted"/>
<dbReference type="GeneID" id="36401639"/>
<accession>A0A0P1B4B9</accession>
<organism evidence="2 3">
    <name type="scientific">Plasmopara halstedii</name>
    <name type="common">Downy mildew of sunflower</name>
    <dbReference type="NCBI Taxonomy" id="4781"/>
    <lineage>
        <taxon>Eukaryota</taxon>
        <taxon>Sar</taxon>
        <taxon>Stramenopiles</taxon>
        <taxon>Oomycota</taxon>
        <taxon>Peronosporomycetes</taxon>
        <taxon>Peronosporales</taxon>
        <taxon>Peronosporaceae</taxon>
        <taxon>Plasmopara</taxon>
    </lineage>
</organism>
<dbReference type="RefSeq" id="XP_024585150.1">
    <property type="nucleotide sequence ID" value="XM_024719897.1"/>
</dbReference>
<keyword evidence="3" id="KW-1185">Reference proteome</keyword>
<feature type="region of interest" description="Disordered" evidence="1">
    <location>
        <begin position="1"/>
        <end position="22"/>
    </location>
</feature>